<dbReference type="KEGG" id="hadh:FRZ61_37080"/>
<sequence length="251" mass="26114">MPDFGGDGGSSKTVQSTAPWAPVQQPLQDVIAKAGQLYHSGALTPKVPDFAATADFTPEQLQAQAMGTARAVNGSPLNAAAADYLGRVLGGHYLDSNPYNATLAARAGSTITDQLSRAGRYGSNQATARGLAEGLAPVLNQNYQTERGYQQQAASYAPQLASQDYVDINALNEIGQQRQSQAQALLNEAVQRFNTTSTADQNALATYLGFLSGQGGQTQTTKTPNLGPSTLQQGVGAGISLLGALASLWGR</sequence>
<proteinExistence type="predicted"/>
<evidence type="ECO:0000256" key="1">
    <source>
        <dbReference type="SAM" id="MobiDB-lite"/>
    </source>
</evidence>
<keyword evidence="3" id="KW-1185">Reference proteome</keyword>
<gene>
    <name evidence="2" type="ORF">FRZ61_37080</name>
</gene>
<dbReference type="RefSeq" id="WP_151119110.1">
    <property type="nucleotide sequence ID" value="NZ_CP042582.1"/>
</dbReference>
<dbReference type="AlphaFoldDB" id="A0A5J6N1Q1"/>
<name>A0A5J6N1Q1_9PROT</name>
<protein>
    <submittedName>
        <fullName evidence="2">Uncharacterized protein</fullName>
    </submittedName>
</protein>
<evidence type="ECO:0000313" key="2">
    <source>
        <dbReference type="EMBL" id="QEX23769.1"/>
    </source>
</evidence>
<dbReference type="OrthoDB" id="7376327at2"/>
<organism evidence="2 3">
    <name type="scientific">Hypericibacter adhaerens</name>
    <dbReference type="NCBI Taxonomy" id="2602016"/>
    <lineage>
        <taxon>Bacteria</taxon>
        <taxon>Pseudomonadati</taxon>
        <taxon>Pseudomonadota</taxon>
        <taxon>Alphaproteobacteria</taxon>
        <taxon>Rhodospirillales</taxon>
        <taxon>Dongiaceae</taxon>
        <taxon>Hypericibacter</taxon>
    </lineage>
</organism>
<feature type="region of interest" description="Disordered" evidence="1">
    <location>
        <begin position="1"/>
        <end position="21"/>
    </location>
</feature>
<evidence type="ECO:0000313" key="3">
    <source>
        <dbReference type="Proteomes" id="UP000325797"/>
    </source>
</evidence>
<reference evidence="2 3" key="1">
    <citation type="submission" date="2019-08" db="EMBL/GenBank/DDBJ databases">
        <title>Hyperibacter terrae gen. nov., sp. nov. and Hyperibacter viscosus sp. nov., two new members in the family Rhodospirillaceae isolated from the rhizosphere of Hypericum perforatum.</title>
        <authorList>
            <person name="Noviana Z."/>
        </authorList>
    </citation>
    <scope>NUCLEOTIDE SEQUENCE [LARGE SCALE GENOMIC DNA]</scope>
    <source>
        <strain evidence="2 3">R5959</strain>
    </source>
</reference>
<dbReference type="EMBL" id="CP042582">
    <property type="protein sequence ID" value="QEX23769.1"/>
    <property type="molecule type" value="Genomic_DNA"/>
</dbReference>
<dbReference type="Proteomes" id="UP000325797">
    <property type="component" value="Chromosome"/>
</dbReference>
<accession>A0A5J6N1Q1</accession>